<sequence length="76" mass="8770">MIYRVEAFDIKTELLAFEENLPDGSDDQLKIIMGWTRDQQGWEGYNLSQLQLSAIEGLIGKPIHDPDHYFQLTCNV</sequence>
<dbReference type="RefSeq" id="WP_046046234.1">
    <property type="nucleotide sequence ID" value="NZ_LACD01000008.1"/>
</dbReference>
<gene>
    <name evidence="2" type="ORF">VC34_09185</name>
</gene>
<comment type="caution">
    <text evidence="2">The sequence shown here is derived from an EMBL/GenBank/DDBJ whole genome shotgun (WGS) entry which is preliminary data.</text>
</comment>
<reference evidence="2 3" key="1">
    <citation type="submission" date="2015-03" db="EMBL/GenBank/DDBJ databases">
        <title>Comparative genomics of Pseudomonas insights into diversity of traits involved in vanlence and defense.</title>
        <authorList>
            <person name="Qin Y."/>
        </authorList>
    </citation>
    <scope>NUCLEOTIDE SEQUENCE [LARGE SCALE GENOMIC DNA]</scope>
    <source>
        <strain evidence="2 3">C3</strain>
    </source>
</reference>
<dbReference type="AlphaFoldDB" id="A0A0F4TQN4"/>
<dbReference type="Pfam" id="PF24731">
    <property type="entry name" value="DUF7683"/>
    <property type="match status" value="1"/>
</dbReference>
<evidence type="ECO:0000313" key="3">
    <source>
        <dbReference type="Proteomes" id="UP000033500"/>
    </source>
</evidence>
<dbReference type="PATRIC" id="fig|294.131.peg.6080"/>
<dbReference type="InterPro" id="IPR056100">
    <property type="entry name" value="DUF7683"/>
</dbReference>
<evidence type="ECO:0000313" key="2">
    <source>
        <dbReference type="EMBL" id="KJZ45692.1"/>
    </source>
</evidence>
<dbReference type="EMBL" id="LACD01000008">
    <property type="protein sequence ID" value="KJZ45692.1"/>
    <property type="molecule type" value="Genomic_DNA"/>
</dbReference>
<organism evidence="2 3">
    <name type="scientific">Pseudomonas fluorescens</name>
    <dbReference type="NCBI Taxonomy" id="294"/>
    <lineage>
        <taxon>Bacteria</taxon>
        <taxon>Pseudomonadati</taxon>
        <taxon>Pseudomonadota</taxon>
        <taxon>Gammaproteobacteria</taxon>
        <taxon>Pseudomonadales</taxon>
        <taxon>Pseudomonadaceae</taxon>
        <taxon>Pseudomonas</taxon>
    </lineage>
</organism>
<evidence type="ECO:0000259" key="1">
    <source>
        <dbReference type="Pfam" id="PF24731"/>
    </source>
</evidence>
<accession>A0A0F4TQN4</accession>
<proteinExistence type="predicted"/>
<name>A0A0F4TQN4_PSEFL</name>
<feature type="domain" description="DUF7683" evidence="1">
    <location>
        <begin position="3"/>
        <end position="73"/>
    </location>
</feature>
<protein>
    <recommendedName>
        <fullName evidence="1">DUF7683 domain-containing protein</fullName>
    </recommendedName>
</protein>
<dbReference type="Proteomes" id="UP000033500">
    <property type="component" value="Unassembled WGS sequence"/>
</dbReference>